<accession>X1FUJ9</accession>
<comment type="caution">
    <text evidence="1">The sequence shown here is derived from an EMBL/GenBank/DDBJ whole genome shotgun (WGS) entry which is preliminary data.</text>
</comment>
<protein>
    <submittedName>
        <fullName evidence="1">Uncharacterized protein</fullName>
    </submittedName>
</protein>
<name>X1FUJ9_9ZZZZ</name>
<organism evidence="1">
    <name type="scientific">marine sediment metagenome</name>
    <dbReference type="NCBI Taxonomy" id="412755"/>
    <lineage>
        <taxon>unclassified sequences</taxon>
        <taxon>metagenomes</taxon>
        <taxon>ecological metagenomes</taxon>
    </lineage>
</organism>
<dbReference type="EMBL" id="BARU01009118">
    <property type="protein sequence ID" value="GAH32984.1"/>
    <property type="molecule type" value="Genomic_DNA"/>
</dbReference>
<gene>
    <name evidence="1" type="ORF">S03H2_17646</name>
</gene>
<sequence length="51" mass="6064">MIKLKGKAFKIGESVFAISGNYFQLWKKWQKPGYLTYNEKETESYKKKEAK</sequence>
<evidence type="ECO:0000313" key="1">
    <source>
        <dbReference type="EMBL" id="GAH32984.1"/>
    </source>
</evidence>
<reference evidence="1" key="1">
    <citation type="journal article" date="2014" name="Front. Microbiol.">
        <title>High frequency of phylogenetically diverse reductive dehalogenase-homologous genes in deep subseafloor sedimentary metagenomes.</title>
        <authorList>
            <person name="Kawai M."/>
            <person name="Futagami T."/>
            <person name="Toyoda A."/>
            <person name="Takaki Y."/>
            <person name="Nishi S."/>
            <person name="Hori S."/>
            <person name="Arai W."/>
            <person name="Tsubouchi T."/>
            <person name="Morono Y."/>
            <person name="Uchiyama I."/>
            <person name="Ito T."/>
            <person name="Fujiyama A."/>
            <person name="Inagaki F."/>
            <person name="Takami H."/>
        </authorList>
    </citation>
    <scope>NUCLEOTIDE SEQUENCE</scope>
    <source>
        <strain evidence="1">Expedition CK06-06</strain>
    </source>
</reference>
<dbReference type="AlphaFoldDB" id="X1FUJ9"/>
<proteinExistence type="predicted"/>